<evidence type="ECO:0000313" key="9">
    <source>
        <dbReference type="EMBL" id="VCT84728.1"/>
    </source>
</evidence>
<dbReference type="Pfam" id="PF01032">
    <property type="entry name" value="FecCD"/>
    <property type="match status" value="1"/>
</dbReference>
<dbReference type="Proteomes" id="UP000431451">
    <property type="component" value="Unassembled WGS sequence"/>
</dbReference>
<dbReference type="PANTHER" id="PTHR30472:SF25">
    <property type="entry name" value="ABC TRANSPORTER PERMEASE PROTEIN MJ0876-RELATED"/>
    <property type="match status" value="1"/>
</dbReference>
<feature type="transmembrane region" description="Helical" evidence="8">
    <location>
        <begin position="297"/>
        <end position="323"/>
    </location>
</feature>
<dbReference type="Gene3D" id="1.10.3470.10">
    <property type="entry name" value="ABC transporter involved in vitamin B12 uptake, BtuC"/>
    <property type="match status" value="1"/>
</dbReference>
<dbReference type="EMBL" id="UWJD01000002">
    <property type="protein sequence ID" value="VCT84728.1"/>
    <property type="molecule type" value="Genomic_DNA"/>
</dbReference>
<keyword evidence="3" id="KW-0813">Transport</keyword>
<evidence type="ECO:0000256" key="6">
    <source>
        <dbReference type="ARBA" id="ARBA00022989"/>
    </source>
</evidence>
<feature type="transmembrane region" description="Helical" evidence="8">
    <location>
        <begin position="335"/>
        <end position="357"/>
    </location>
</feature>
<keyword evidence="7 8" id="KW-0472">Membrane</keyword>
<reference evidence="9 10" key="1">
    <citation type="submission" date="2018-06" db="EMBL/GenBank/DDBJ databases">
        <authorList>
            <consortium name="IHU Genomes"/>
        </authorList>
    </citation>
    <scope>NUCLEOTIDE SEQUENCE [LARGE SCALE GENOMIC DNA]</scope>
    <source>
        <strain evidence="9 10">NEC25</strain>
    </source>
</reference>
<feature type="transmembrane region" description="Helical" evidence="8">
    <location>
        <begin position="363"/>
        <end position="382"/>
    </location>
</feature>
<feature type="transmembrane region" description="Helical" evidence="8">
    <location>
        <begin position="110"/>
        <end position="130"/>
    </location>
</feature>
<organism evidence="9 10">
    <name type="scientific">Clostridium neonatale</name>
    <dbReference type="NCBI Taxonomy" id="137838"/>
    <lineage>
        <taxon>Bacteria</taxon>
        <taxon>Bacillati</taxon>
        <taxon>Bacillota</taxon>
        <taxon>Clostridia</taxon>
        <taxon>Eubacteriales</taxon>
        <taxon>Clostridiaceae</taxon>
        <taxon>Clostridium</taxon>
    </lineage>
</organism>
<dbReference type="GO" id="GO:0033214">
    <property type="term" value="P:siderophore-iron import into cell"/>
    <property type="evidence" value="ECO:0007669"/>
    <property type="project" value="TreeGrafter"/>
</dbReference>
<evidence type="ECO:0000256" key="2">
    <source>
        <dbReference type="ARBA" id="ARBA00007935"/>
    </source>
</evidence>
<feature type="transmembrane region" description="Helical" evidence="8">
    <location>
        <begin position="46"/>
        <end position="67"/>
    </location>
</feature>
<gene>
    <name evidence="9" type="primary">hmuU_2</name>
    <name evidence="9" type="ORF">CNEONATNEC25_02328</name>
</gene>
<dbReference type="AlphaFoldDB" id="A0A653ASF0"/>
<feature type="transmembrane region" description="Helical" evidence="8">
    <location>
        <begin position="203"/>
        <end position="225"/>
    </location>
</feature>
<keyword evidence="4" id="KW-1003">Cell membrane</keyword>
<accession>A0A653ASF0</accession>
<dbReference type="GO" id="GO:0005886">
    <property type="term" value="C:plasma membrane"/>
    <property type="evidence" value="ECO:0007669"/>
    <property type="project" value="UniProtKB-SubCell"/>
</dbReference>
<evidence type="ECO:0000256" key="1">
    <source>
        <dbReference type="ARBA" id="ARBA00004651"/>
    </source>
</evidence>
<dbReference type="InterPro" id="IPR000522">
    <property type="entry name" value="ABC_transptr_permease_BtuC"/>
</dbReference>
<evidence type="ECO:0000313" key="10">
    <source>
        <dbReference type="Proteomes" id="UP000431451"/>
    </source>
</evidence>
<evidence type="ECO:0000256" key="7">
    <source>
        <dbReference type="ARBA" id="ARBA00023136"/>
    </source>
</evidence>
<feature type="transmembrane region" description="Helical" evidence="8">
    <location>
        <begin position="175"/>
        <end position="196"/>
    </location>
</feature>
<dbReference type="FunFam" id="1.10.3470.10:FF:000001">
    <property type="entry name" value="Vitamin B12 ABC transporter permease BtuC"/>
    <property type="match status" value="1"/>
</dbReference>
<dbReference type="PANTHER" id="PTHR30472">
    <property type="entry name" value="FERRIC ENTEROBACTIN TRANSPORT SYSTEM PERMEASE PROTEIN"/>
    <property type="match status" value="1"/>
</dbReference>
<feature type="transmembrane region" description="Helical" evidence="8">
    <location>
        <begin position="142"/>
        <end position="163"/>
    </location>
</feature>
<comment type="subcellular location">
    <subcellularLocation>
        <location evidence="1">Cell membrane</location>
        <topology evidence="1">Multi-pass membrane protein</topology>
    </subcellularLocation>
</comment>
<evidence type="ECO:0000256" key="3">
    <source>
        <dbReference type="ARBA" id="ARBA00022448"/>
    </source>
</evidence>
<dbReference type="SUPFAM" id="SSF81345">
    <property type="entry name" value="ABC transporter involved in vitamin B12 uptake, BtuC"/>
    <property type="match status" value="1"/>
</dbReference>
<feature type="transmembrane region" description="Helical" evidence="8">
    <location>
        <begin position="245"/>
        <end position="266"/>
    </location>
</feature>
<dbReference type="GO" id="GO:0022857">
    <property type="term" value="F:transmembrane transporter activity"/>
    <property type="evidence" value="ECO:0007669"/>
    <property type="project" value="InterPro"/>
</dbReference>
<comment type="similarity">
    <text evidence="2">Belongs to the binding-protein-dependent transport system permease family. FecCD subfamily.</text>
</comment>
<protein>
    <submittedName>
        <fullName evidence="9">Hemin transport system permease protein HmuU</fullName>
    </submittedName>
</protein>
<dbReference type="InterPro" id="IPR037294">
    <property type="entry name" value="ABC_BtuC-like"/>
</dbReference>
<keyword evidence="6 8" id="KW-1133">Transmembrane helix</keyword>
<keyword evidence="5 8" id="KW-0812">Transmembrane</keyword>
<sequence>MYIIMFEAVEKYSQSNSKSYMLGRKNFMDSTSYTSFEDNEKFKRRFFILLLSLIVVLIISVILSVSVGSLKIQPSVSYRILINKLLGITIGDQSELIGNANYNIIWMIRFPRVLLAIIVGAGLSLCGTIMQATVQNPLAEPYILGISSGASLGATFSIMLGIGSFNLLSMQGTSFWAFLGALISAAMVLLLASFGSKISSAKLVLSGTVVNALCNALSNFIISIASNAEGMQTVKFWTMGSLAGANWGNILFPSVVVILCCIFFIIQSRTLNVLLMGDESAITLGINLNFYRKLYMIITSLLTGVLVSVCGIIGFVGLIIPHIVRSLVGSDHKKLTPVSILLGSIFMIWADVFARTLIPNSELSIGIITALVGAPFFVYILLRRGYGFGDK</sequence>
<evidence type="ECO:0000256" key="5">
    <source>
        <dbReference type="ARBA" id="ARBA00022692"/>
    </source>
</evidence>
<proteinExistence type="inferred from homology"/>
<name>A0A653ASF0_9CLOT</name>
<evidence type="ECO:0000256" key="4">
    <source>
        <dbReference type="ARBA" id="ARBA00022475"/>
    </source>
</evidence>
<dbReference type="CDD" id="cd06550">
    <property type="entry name" value="TM_ABC_iron-siderophores_like"/>
    <property type="match status" value="1"/>
</dbReference>
<evidence type="ECO:0000256" key="8">
    <source>
        <dbReference type="SAM" id="Phobius"/>
    </source>
</evidence>